<evidence type="ECO:0000256" key="11">
    <source>
        <dbReference type="SAM" id="MobiDB-lite"/>
    </source>
</evidence>
<feature type="domain" description="Methyl-accepting transducer" evidence="13">
    <location>
        <begin position="425"/>
        <end position="661"/>
    </location>
</feature>
<comment type="similarity">
    <text evidence="8">Belongs to the methyl-accepting chemotaxis (MCP) protein family.</text>
</comment>
<dbReference type="Gene3D" id="1.10.287.950">
    <property type="entry name" value="Methyl-accepting chemotaxis protein"/>
    <property type="match status" value="1"/>
</dbReference>
<reference evidence="14" key="1">
    <citation type="submission" date="2016-04" db="EMBL/GenBank/DDBJ databases">
        <authorList>
            <person name="Evans L.H."/>
            <person name="Alamgir A."/>
            <person name="Owens N."/>
            <person name="Weber N.D."/>
            <person name="Virtaneva K."/>
            <person name="Barbian K."/>
            <person name="Babar A."/>
            <person name="Rosenke K."/>
        </authorList>
    </citation>
    <scope>NUCLEOTIDE SEQUENCE</scope>
    <source>
        <strain evidence="14">92-2</strain>
    </source>
</reference>
<dbReference type="PANTHER" id="PTHR32089">
    <property type="entry name" value="METHYL-ACCEPTING CHEMOTAXIS PROTEIN MCPB"/>
    <property type="match status" value="1"/>
</dbReference>
<evidence type="ECO:0000256" key="9">
    <source>
        <dbReference type="PROSITE-ProRule" id="PRU00284"/>
    </source>
</evidence>
<evidence type="ECO:0000313" key="14">
    <source>
        <dbReference type="EMBL" id="SBV93705.1"/>
    </source>
</evidence>
<evidence type="ECO:0000256" key="12">
    <source>
        <dbReference type="SAM" id="Phobius"/>
    </source>
</evidence>
<feature type="transmembrane region" description="Helical" evidence="12">
    <location>
        <begin position="294"/>
        <end position="316"/>
    </location>
</feature>
<dbReference type="InterPro" id="IPR004090">
    <property type="entry name" value="Chemotax_Me-accpt_rcpt"/>
</dbReference>
<keyword evidence="2" id="KW-1003">Cell membrane</keyword>
<evidence type="ECO:0000256" key="2">
    <source>
        <dbReference type="ARBA" id="ARBA00022475"/>
    </source>
</evidence>
<keyword evidence="4 12" id="KW-0812">Transmembrane</keyword>
<dbReference type="AlphaFoldDB" id="A0A212J3F9"/>
<feature type="compositionally biased region" description="Low complexity" evidence="11">
    <location>
        <begin position="472"/>
        <end position="482"/>
    </location>
</feature>
<evidence type="ECO:0000256" key="1">
    <source>
        <dbReference type="ARBA" id="ARBA00004651"/>
    </source>
</evidence>
<dbReference type="CDD" id="cd11386">
    <property type="entry name" value="MCP_signal"/>
    <property type="match status" value="1"/>
</dbReference>
<keyword evidence="3" id="KW-0145">Chemotaxis</keyword>
<feature type="coiled-coil region" evidence="10">
    <location>
        <begin position="386"/>
        <end position="413"/>
    </location>
</feature>
<sequence length="698" mass="74544">MKLGLLTKMSLYILIPSMLGLALVAGISHHMSEDALRKQTRQDIAAILKGQEVGLNAVFVSMKEALAQIAENRRLRLFLEAYANGAPIDHNDELFLHAHDALKNFTDVNSNIATCGLIAPDGKVIMHSKKGDTQKFSSTIGEDFSKRSYFINGMKGVVSSVGLVSVATKKMTTIIGMPVKDKGKIVGVIYGGTDNDKLANATTNKIDLGDVGLAFVINTEGVIVQHPDLKRIGQKETGSAWVTEVLKNKKGRLEFVNAEGLEKILYYTNMPDEGWILCLELDKTLLYEPISDMLVNNVLTAVACALVVGIVIFLSVRSIVHLLGGLSGIAEAIAGGRLECSAAEERLLRTSEKRGDEFSVLSFGMERMMSNIKRLLGESEEKTAAAHKATEQARQATERAEQAAVQAENARKEGMLAAAGQLEGVADILASASARLSEQIGQSEKAASESAQRLAEAATAMNQMNATVQEVARNASAASSTSEETRSSAENGSSIVQQSLQSIGQVREISHGLKSDMAELNDHAQAINRIMNVISDIADQTNLLALNAAIEAARAGDAGRGFAVVADEVRKLAEKTMASTHDVGNAIKAIQTSTAKSVDVMEVALRQVEVASDFAGQSGEALTHIVNSVELAADQVRAIATASEQQSATSDEINQTIVKINDISMQTARAMDEAAQAVTDLTRQAKALSDLIAEMKRG</sequence>
<organism evidence="14">
    <name type="scientific">uncultured Desulfovibrio sp</name>
    <dbReference type="NCBI Taxonomy" id="167968"/>
    <lineage>
        <taxon>Bacteria</taxon>
        <taxon>Pseudomonadati</taxon>
        <taxon>Thermodesulfobacteriota</taxon>
        <taxon>Desulfovibrionia</taxon>
        <taxon>Desulfovibrionales</taxon>
        <taxon>Desulfovibrionaceae</taxon>
        <taxon>Desulfovibrio</taxon>
        <taxon>environmental samples</taxon>
    </lineage>
</organism>
<gene>
    <name evidence="14" type="ORF">KM92DES2_10438</name>
</gene>
<dbReference type="EMBL" id="FLUP01000001">
    <property type="protein sequence ID" value="SBV93705.1"/>
    <property type="molecule type" value="Genomic_DNA"/>
</dbReference>
<dbReference type="Gene3D" id="3.30.450.20">
    <property type="entry name" value="PAS domain"/>
    <property type="match status" value="1"/>
</dbReference>
<evidence type="ECO:0000256" key="7">
    <source>
        <dbReference type="ARBA" id="ARBA00023224"/>
    </source>
</evidence>
<keyword evidence="10" id="KW-0175">Coiled coil</keyword>
<dbReference type="Pfam" id="PF00015">
    <property type="entry name" value="MCPsignal"/>
    <property type="match status" value="1"/>
</dbReference>
<proteinExistence type="inferred from homology"/>
<dbReference type="InterPro" id="IPR033479">
    <property type="entry name" value="dCache_1"/>
</dbReference>
<dbReference type="GO" id="GO:0007165">
    <property type="term" value="P:signal transduction"/>
    <property type="evidence" value="ECO:0007669"/>
    <property type="project" value="UniProtKB-KW"/>
</dbReference>
<feature type="region of interest" description="Disordered" evidence="11">
    <location>
        <begin position="471"/>
        <end position="495"/>
    </location>
</feature>
<dbReference type="SMART" id="SM00283">
    <property type="entry name" value="MA"/>
    <property type="match status" value="1"/>
</dbReference>
<dbReference type="Gene3D" id="6.10.340.10">
    <property type="match status" value="1"/>
</dbReference>
<accession>A0A212J3F9</accession>
<comment type="subcellular location">
    <subcellularLocation>
        <location evidence="1">Cell membrane</location>
        <topology evidence="1">Multi-pass membrane protein</topology>
    </subcellularLocation>
</comment>
<dbReference type="GO" id="GO:0006935">
    <property type="term" value="P:chemotaxis"/>
    <property type="evidence" value="ECO:0007669"/>
    <property type="project" value="UniProtKB-KW"/>
</dbReference>
<dbReference type="PANTHER" id="PTHR32089:SF112">
    <property type="entry name" value="LYSOZYME-LIKE PROTEIN-RELATED"/>
    <property type="match status" value="1"/>
</dbReference>
<name>A0A212J3F9_9BACT</name>
<keyword evidence="5 12" id="KW-1133">Transmembrane helix</keyword>
<keyword evidence="6 12" id="KW-0472">Membrane</keyword>
<dbReference type="PRINTS" id="PR00260">
    <property type="entry name" value="CHEMTRNSDUCR"/>
</dbReference>
<dbReference type="Pfam" id="PF02743">
    <property type="entry name" value="dCache_1"/>
    <property type="match status" value="1"/>
</dbReference>
<evidence type="ECO:0000256" key="10">
    <source>
        <dbReference type="SAM" id="Coils"/>
    </source>
</evidence>
<dbReference type="FunFam" id="1.10.287.950:FF:000001">
    <property type="entry name" value="Methyl-accepting chemotaxis sensory transducer"/>
    <property type="match status" value="1"/>
</dbReference>
<dbReference type="GO" id="GO:0005886">
    <property type="term" value="C:plasma membrane"/>
    <property type="evidence" value="ECO:0007669"/>
    <property type="project" value="UniProtKB-SubCell"/>
</dbReference>
<dbReference type="SUPFAM" id="SSF58104">
    <property type="entry name" value="Methyl-accepting chemotaxis protein (MCP) signaling domain"/>
    <property type="match status" value="1"/>
</dbReference>
<dbReference type="InterPro" id="IPR004089">
    <property type="entry name" value="MCPsignal_dom"/>
</dbReference>
<evidence type="ECO:0000259" key="13">
    <source>
        <dbReference type="PROSITE" id="PS50111"/>
    </source>
</evidence>
<feature type="transmembrane region" description="Helical" evidence="12">
    <location>
        <begin position="12"/>
        <end position="31"/>
    </location>
</feature>
<dbReference type="PROSITE" id="PS50111">
    <property type="entry name" value="CHEMOTAXIS_TRANSDUC_2"/>
    <property type="match status" value="1"/>
</dbReference>
<evidence type="ECO:0000256" key="8">
    <source>
        <dbReference type="ARBA" id="ARBA00029447"/>
    </source>
</evidence>
<dbReference type="CDD" id="cd12912">
    <property type="entry name" value="PDC2_MCP_like"/>
    <property type="match status" value="1"/>
</dbReference>
<keyword evidence="7 9" id="KW-0807">Transducer</keyword>
<evidence type="ECO:0000256" key="5">
    <source>
        <dbReference type="ARBA" id="ARBA00022989"/>
    </source>
</evidence>
<protein>
    <recommendedName>
        <fullName evidence="13">Methyl-accepting transducer domain-containing protein</fullName>
    </recommendedName>
</protein>
<dbReference type="RefSeq" id="WP_227117649.1">
    <property type="nucleotide sequence ID" value="NZ_CABUEN010000004.1"/>
</dbReference>
<evidence type="ECO:0000256" key="6">
    <source>
        <dbReference type="ARBA" id="ARBA00023136"/>
    </source>
</evidence>
<evidence type="ECO:0000256" key="3">
    <source>
        <dbReference type="ARBA" id="ARBA00022500"/>
    </source>
</evidence>
<evidence type="ECO:0000256" key="4">
    <source>
        <dbReference type="ARBA" id="ARBA00022692"/>
    </source>
</evidence>
<dbReference type="GO" id="GO:0004888">
    <property type="term" value="F:transmembrane signaling receptor activity"/>
    <property type="evidence" value="ECO:0007669"/>
    <property type="project" value="InterPro"/>
</dbReference>